<feature type="transmembrane region" description="Helical" evidence="11">
    <location>
        <begin position="244"/>
        <end position="265"/>
    </location>
</feature>
<keyword evidence="2" id="KW-1003">Cell membrane</keyword>
<dbReference type="InterPro" id="IPR000276">
    <property type="entry name" value="GPCR_Rhodpsn"/>
</dbReference>
<proteinExistence type="predicted"/>
<keyword evidence="8" id="KW-0325">Glycoprotein</keyword>
<evidence type="ECO:0000256" key="11">
    <source>
        <dbReference type="SAM" id="Phobius"/>
    </source>
</evidence>
<feature type="compositionally biased region" description="Basic and acidic residues" evidence="10">
    <location>
        <begin position="328"/>
        <end position="343"/>
    </location>
</feature>
<evidence type="ECO:0000256" key="10">
    <source>
        <dbReference type="SAM" id="MobiDB-lite"/>
    </source>
</evidence>
<protein>
    <submittedName>
        <fullName evidence="12">Histamine H2 receptor-like</fullName>
    </submittedName>
</protein>
<keyword evidence="6 11" id="KW-0472">Membrane</keyword>
<keyword evidence="3 11" id="KW-0812">Transmembrane</keyword>
<evidence type="ECO:0000313" key="12">
    <source>
        <dbReference type="EMBL" id="CAB3979185.1"/>
    </source>
</evidence>
<dbReference type="EMBL" id="CACRXK020000174">
    <property type="protein sequence ID" value="CAB3979185.1"/>
    <property type="molecule type" value="Genomic_DNA"/>
</dbReference>
<evidence type="ECO:0000256" key="5">
    <source>
        <dbReference type="ARBA" id="ARBA00023040"/>
    </source>
</evidence>
<dbReference type="PROSITE" id="PS50262">
    <property type="entry name" value="G_PROTEIN_RECEP_F1_2"/>
    <property type="match status" value="1"/>
</dbReference>
<keyword evidence="5" id="KW-0297">G-protein coupled receptor</keyword>
<comment type="caution">
    <text evidence="12">The sequence shown here is derived from an EMBL/GenBank/DDBJ whole genome shotgun (WGS) entry which is preliminary data.</text>
</comment>
<dbReference type="PANTHER" id="PTHR24246:SF27">
    <property type="entry name" value="ADENOSINE RECEPTOR, ISOFORM A"/>
    <property type="match status" value="1"/>
</dbReference>
<feature type="compositionally biased region" description="Polar residues" evidence="10">
    <location>
        <begin position="344"/>
        <end position="363"/>
    </location>
</feature>
<evidence type="ECO:0000256" key="4">
    <source>
        <dbReference type="ARBA" id="ARBA00022989"/>
    </source>
</evidence>
<gene>
    <name evidence="12" type="ORF">PACLA_8A076569</name>
</gene>
<evidence type="ECO:0000256" key="1">
    <source>
        <dbReference type="ARBA" id="ARBA00004651"/>
    </source>
</evidence>
<name>A0A7D9HB30_PARCT</name>
<evidence type="ECO:0000256" key="9">
    <source>
        <dbReference type="ARBA" id="ARBA00023224"/>
    </source>
</evidence>
<keyword evidence="13" id="KW-1185">Reference proteome</keyword>
<keyword evidence="9" id="KW-0807">Transducer</keyword>
<evidence type="ECO:0000256" key="6">
    <source>
        <dbReference type="ARBA" id="ARBA00023136"/>
    </source>
</evidence>
<accession>A0A7D9HB30</accession>
<evidence type="ECO:0000256" key="8">
    <source>
        <dbReference type="ARBA" id="ARBA00023180"/>
    </source>
</evidence>
<dbReference type="PANTHER" id="PTHR24246">
    <property type="entry name" value="OLFACTORY RECEPTOR AND ADENOSINE RECEPTOR"/>
    <property type="match status" value="1"/>
</dbReference>
<evidence type="ECO:0000256" key="2">
    <source>
        <dbReference type="ARBA" id="ARBA00022475"/>
    </source>
</evidence>
<organism evidence="12 13">
    <name type="scientific">Paramuricea clavata</name>
    <name type="common">Red gorgonian</name>
    <name type="synonym">Violescent sea-whip</name>
    <dbReference type="NCBI Taxonomy" id="317549"/>
    <lineage>
        <taxon>Eukaryota</taxon>
        <taxon>Metazoa</taxon>
        <taxon>Cnidaria</taxon>
        <taxon>Anthozoa</taxon>
        <taxon>Octocorallia</taxon>
        <taxon>Malacalcyonacea</taxon>
        <taxon>Plexauridae</taxon>
        <taxon>Paramuricea</taxon>
    </lineage>
</organism>
<dbReference type="Pfam" id="PF00001">
    <property type="entry name" value="7tm_1"/>
    <property type="match status" value="1"/>
</dbReference>
<feature type="transmembrane region" description="Helical" evidence="11">
    <location>
        <begin position="36"/>
        <end position="57"/>
    </location>
</feature>
<evidence type="ECO:0000313" key="13">
    <source>
        <dbReference type="Proteomes" id="UP001152795"/>
    </source>
</evidence>
<feature type="transmembrane region" description="Helical" evidence="11">
    <location>
        <begin position="277"/>
        <end position="300"/>
    </location>
</feature>
<dbReference type="Proteomes" id="UP001152795">
    <property type="component" value="Unassembled WGS sequence"/>
</dbReference>
<comment type="subcellular location">
    <subcellularLocation>
        <location evidence="1">Cell membrane</location>
        <topology evidence="1">Multi-pass membrane protein</topology>
    </subcellularLocation>
</comment>
<dbReference type="GO" id="GO:0005886">
    <property type="term" value="C:plasma membrane"/>
    <property type="evidence" value="ECO:0007669"/>
    <property type="project" value="UniProtKB-SubCell"/>
</dbReference>
<sequence>MASVNSTDIIAEIKDKKNMSSFNSTDSMSEWLPIQYGYLTISIVAILLNSTVIYLFLTRKYLRNMYSNIFLFSLAISDLCYAAVAIPLLIKCDQTMPQYVCYAYAYVMLFFGYSTVYHILLGISEKLCAICFTLKHHSMFCKSIAIKLSFSVWLLSIIFTHIPVWWEHVFPGDTRNATEKNVEQNNERDEAYYRFHFTIGFAIPVVISAIMYSMILHKIFKASNRRLTEDTQRNKLRLHAERKAALTFAIMLAAFLFSWSTWFLARIAYDRIVTADAVYYFLTISRFCDPIFNPLLYTFLKNDFRRAFFSLFQSKKQSNNLSKMRLTRLNDRTSKQDTQEDTTRSSPLAVTKSMLSTQRKPSP</sequence>
<dbReference type="CDD" id="cd00637">
    <property type="entry name" value="7tm_classA_rhodopsin-like"/>
    <property type="match status" value="1"/>
</dbReference>
<evidence type="ECO:0000256" key="7">
    <source>
        <dbReference type="ARBA" id="ARBA00023170"/>
    </source>
</evidence>
<reference evidence="12" key="1">
    <citation type="submission" date="2020-04" db="EMBL/GenBank/DDBJ databases">
        <authorList>
            <person name="Alioto T."/>
            <person name="Alioto T."/>
            <person name="Gomez Garrido J."/>
        </authorList>
    </citation>
    <scope>NUCLEOTIDE SEQUENCE</scope>
    <source>
        <strain evidence="12">A484AB</strain>
    </source>
</reference>
<evidence type="ECO:0000256" key="3">
    <source>
        <dbReference type="ARBA" id="ARBA00022692"/>
    </source>
</evidence>
<feature type="transmembrane region" description="Helical" evidence="11">
    <location>
        <begin position="144"/>
        <end position="166"/>
    </location>
</feature>
<feature type="transmembrane region" description="Helical" evidence="11">
    <location>
        <begin position="69"/>
        <end position="90"/>
    </location>
</feature>
<feature type="transmembrane region" description="Helical" evidence="11">
    <location>
        <begin position="102"/>
        <end position="123"/>
    </location>
</feature>
<dbReference type="Gene3D" id="1.20.1070.10">
    <property type="entry name" value="Rhodopsin 7-helix transmembrane proteins"/>
    <property type="match status" value="1"/>
</dbReference>
<dbReference type="GO" id="GO:0004930">
    <property type="term" value="F:G protein-coupled receptor activity"/>
    <property type="evidence" value="ECO:0007669"/>
    <property type="project" value="UniProtKB-KW"/>
</dbReference>
<dbReference type="InterPro" id="IPR017452">
    <property type="entry name" value="GPCR_Rhodpsn_7TM"/>
</dbReference>
<dbReference type="PRINTS" id="PR00237">
    <property type="entry name" value="GPCRRHODOPSN"/>
</dbReference>
<dbReference type="OrthoDB" id="10042731at2759"/>
<feature type="transmembrane region" description="Helical" evidence="11">
    <location>
        <begin position="195"/>
        <end position="216"/>
    </location>
</feature>
<dbReference type="AlphaFoldDB" id="A0A7D9HB30"/>
<dbReference type="SUPFAM" id="SSF81321">
    <property type="entry name" value="Family A G protein-coupled receptor-like"/>
    <property type="match status" value="1"/>
</dbReference>
<keyword evidence="7 12" id="KW-0675">Receptor</keyword>
<keyword evidence="4 11" id="KW-1133">Transmembrane helix</keyword>
<feature type="region of interest" description="Disordered" evidence="10">
    <location>
        <begin position="323"/>
        <end position="363"/>
    </location>
</feature>